<feature type="transmembrane region" description="Helical" evidence="6">
    <location>
        <begin position="66"/>
        <end position="85"/>
    </location>
</feature>
<gene>
    <name evidence="8" type="ORF">EC973_003078</name>
</gene>
<evidence type="ECO:0000256" key="5">
    <source>
        <dbReference type="ARBA" id="ARBA00023136"/>
    </source>
</evidence>
<name>A0A8H7BRP2_9FUNG</name>
<dbReference type="InterPro" id="IPR019008">
    <property type="entry name" value="Beta_sandwich_EMC7"/>
</dbReference>
<accession>A0A8H7BRP2</accession>
<dbReference type="EMBL" id="JABAYA010000191">
    <property type="protein sequence ID" value="KAF7722516.1"/>
    <property type="molecule type" value="Genomic_DNA"/>
</dbReference>
<dbReference type="Pfam" id="PF09430">
    <property type="entry name" value="EMC7_beta-sandw"/>
    <property type="match status" value="1"/>
</dbReference>
<dbReference type="PANTHER" id="PTHR13605">
    <property type="entry name" value="ER MEMBRANE PROTEIN COMPLEX SUBUNIT 7"/>
    <property type="match status" value="1"/>
</dbReference>
<keyword evidence="4 6" id="KW-1133">Transmembrane helix</keyword>
<evidence type="ECO:0000256" key="1">
    <source>
        <dbReference type="ARBA" id="ARBA00004167"/>
    </source>
</evidence>
<comment type="caution">
    <text evidence="8">The sequence shown here is derived from an EMBL/GenBank/DDBJ whole genome shotgun (WGS) entry which is preliminary data.</text>
</comment>
<dbReference type="AlphaFoldDB" id="A0A8H7BRP2"/>
<dbReference type="GO" id="GO:0072546">
    <property type="term" value="C:EMC complex"/>
    <property type="evidence" value="ECO:0007669"/>
    <property type="project" value="TreeGrafter"/>
</dbReference>
<reference evidence="8" key="1">
    <citation type="submission" date="2020-01" db="EMBL/GenBank/DDBJ databases">
        <title>Genome Sequencing of Three Apophysomyces-Like Fungal Strains Confirms a Novel Fungal Genus in the Mucoromycota with divergent Burkholderia-like Endosymbiotic Bacteria.</title>
        <authorList>
            <person name="Stajich J.E."/>
            <person name="Macias A.M."/>
            <person name="Carter-House D."/>
            <person name="Lovett B."/>
            <person name="Kasson L.R."/>
            <person name="Berry K."/>
            <person name="Grigoriev I."/>
            <person name="Chang Y."/>
            <person name="Spatafora J."/>
            <person name="Kasson M.T."/>
        </authorList>
    </citation>
    <scope>NUCLEOTIDE SEQUENCE</scope>
    <source>
        <strain evidence="8">NRRL A-21654</strain>
    </source>
</reference>
<evidence type="ECO:0000256" key="6">
    <source>
        <dbReference type="SAM" id="Phobius"/>
    </source>
</evidence>
<feature type="domain" description="ER membrane protein complex subunit 7 beta-sandwich" evidence="7">
    <location>
        <begin position="1"/>
        <end position="74"/>
    </location>
</feature>
<dbReference type="PANTHER" id="PTHR13605:SF4">
    <property type="entry name" value="ER MEMBRANE PROTEIN COMPLEX SUBUNIT 7"/>
    <property type="match status" value="1"/>
</dbReference>
<keyword evidence="3" id="KW-0732">Signal</keyword>
<dbReference type="Proteomes" id="UP000605846">
    <property type="component" value="Unassembled WGS sequence"/>
</dbReference>
<sequence length="137" mass="15790">MEVQSIDYIFPQLRVDVQEETVRAAYTGLGLGWDHVGSVVNYPVEWRAKAEAEYFMERQGFNVMGLFKNPMFLMIGFSAVMMFVLPKMMANLDPEAMNEFTQSQKDAQKTLSELPSLSQMFSQASQQQQQQQQQRHP</sequence>
<keyword evidence="9" id="KW-1185">Reference proteome</keyword>
<comment type="subcellular location">
    <subcellularLocation>
        <location evidence="1">Membrane</location>
        <topology evidence="1">Single-pass membrane protein</topology>
    </subcellularLocation>
</comment>
<organism evidence="8 9">
    <name type="scientific">Apophysomyces ossiformis</name>
    <dbReference type="NCBI Taxonomy" id="679940"/>
    <lineage>
        <taxon>Eukaryota</taxon>
        <taxon>Fungi</taxon>
        <taxon>Fungi incertae sedis</taxon>
        <taxon>Mucoromycota</taxon>
        <taxon>Mucoromycotina</taxon>
        <taxon>Mucoromycetes</taxon>
        <taxon>Mucorales</taxon>
        <taxon>Mucorineae</taxon>
        <taxon>Mucoraceae</taxon>
        <taxon>Apophysomyces</taxon>
    </lineage>
</organism>
<protein>
    <recommendedName>
        <fullName evidence="7">ER membrane protein complex subunit 7 beta-sandwich domain-containing protein</fullName>
    </recommendedName>
</protein>
<evidence type="ECO:0000313" key="9">
    <source>
        <dbReference type="Proteomes" id="UP000605846"/>
    </source>
</evidence>
<evidence type="ECO:0000256" key="4">
    <source>
        <dbReference type="ARBA" id="ARBA00022989"/>
    </source>
</evidence>
<dbReference type="OrthoDB" id="27095at2759"/>
<keyword evidence="2 6" id="KW-0812">Transmembrane</keyword>
<proteinExistence type="predicted"/>
<evidence type="ECO:0000256" key="2">
    <source>
        <dbReference type="ARBA" id="ARBA00022692"/>
    </source>
</evidence>
<evidence type="ECO:0000259" key="7">
    <source>
        <dbReference type="Pfam" id="PF09430"/>
    </source>
</evidence>
<evidence type="ECO:0000313" key="8">
    <source>
        <dbReference type="EMBL" id="KAF7722516.1"/>
    </source>
</evidence>
<keyword evidence="5 6" id="KW-0472">Membrane</keyword>
<dbReference type="InterPro" id="IPR039163">
    <property type="entry name" value="EMC7"/>
</dbReference>
<evidence type="ECO:0000256" key="3">
    <source>
        <dbReference type="ARBA" id="ARBA00022729"/>
    </source>
</evidence>